<comment type="caution">
    <text evidence="5">The sequence shown here is derived from an EMBL/GenBank/DDBJ whole genome shotgun (WGS) entry which is preliminary data.</text>
</comment>
<dbReference type="Proteomes" id="UP000252355">
    <property type="component" value="Unassembled WGS sequence"/>
</dbReference>
<sequence length="314" mass="33917">MASAFFTRVLDELDRTRTCRVAIPLAQDEACAYAVIHAVNLGILSATLIGDPGKIREMYGDTARHERVTILEEADPTRACQTAVRLVREGQADLLMKGLVPTSTLLKAVLNSKDGLKKNPLLSHLLFFETSRQPGLRLMSDAAINIAPDTEALGRIVDNAVEAFARFEARPPRVALLSANEKVSEKVPSTLLAKEVSARYAGRSDVIVEGPISLDLAISPESAAIKKYGGRIQGNADILIVPRIETGNVLYKSLHYFAEAAMGGLVYGAQCPVVLTSRADANDTKFHSLLLGVVLWQRGHQNPQPAPSASEVAR</sequence>
<dbReference type="PANTHER" id="PTHR43356:SF2">
    <property type="entry name" value="PHOSPHATE ACETYLTRANSFERASE"/>
    <property type="match status" value="1"/>
</dbReference>
<keyword evidence="3" id="KW-0012">Acyltransferase</keyword>
<evidence type="ECO:0000313" key="6">
    <source>
        <dbReference type="Proteomes" id="UP000252355"/>
    </source>
</evidence>
<dbReference type="AlphaFoldDB" id="A0A367ZUE0"/>
<organism evidence="5 6">
    <name type="scientific">Candidatus Ozemobacter sibiricus</name>
    <dbReference type="NCBI Taxonomy" id="2268124"/>
    <lineage>
        <taxon>Bacteria</taxon>
        <taxon>Candidatus Ozemobacteria</taxon>
        <taxon>Candidatus Ozemobacterales</taxon>
        <taxon>Candidatus Ozemobacteraceae</taxon>
        <taxon>Candidatus Ozemobacter</taxon>
    </lineage>
</organism>
<dbReference type="InterPro" id="IPR002505">
    <property type="entry name" value="PTA_PTB"/>
</dbReference>
<proteinExistence type="inferred from homology"/>
<dbReference type="GO" id="GO:0016746">
    <property type="term" value="F:acyltransferase activity"/>
    <property type="evidence" value="ECO:0007669"/>
    <property type="project" value="UniProtKB-KW"/>
</dbReference>
<evidence type="ECO:0000259" key="4">
    <source>
        <dbReference type="Pfam" id="PF01515"/>
    </source>
</evidence>
<dbReference type="PIRSF" id="PIRSF000428">
    <property type="entry name" value="P_Ac_trans"/>
    <property type="match status" value="1"/>
</dbReference>
<name>A0A367ZUE0_9BACT</name>
<dbReference type="Gene3D" id="3.40.718.10">
    <property type="entry name" value="Isopropylmalate Dehydrogenase"/>
    <property type="match status" value="1"/>
</dbReference>
<dbReference type="EMBL" id="QOQW01000001">
    <property type="protein sequence ID" value="RCK81748.1"/>
    <property type="molecule type" value="Genomic_DNA"/>
</dbReference>
<dbReference type="Pfam" id="PF01515">
    <property type="entry name" value="PTA_PTB"/>
    <property type="match status" value="1"/>
</dbReference>
<keyword evidence="2 5" id="KW-0808">Transferase</keyword>
<evidence type="ECO:0000313" key="5">
    <source>
        <dbReference type="EMBL" id="RCK81748.1"/>
    </source>
</evidence>
<dbReference type="SUPFAM" id="SSF53659">
    <property type="entry name" value="Isocitrate/Isopropylmalate dehydrogenase-like"/>
    <property type="match status" value="1"/>
</dbReference>
<accession>A0A367ZUE0</accession>
<reference evidence="5 6" key="1">
    <citation type="submission" date="2018-05" db="EMBL/GenBank/DDBJ databases">
        <title>A metagenomic window into the 2 km-deep terrestrial subsurface aquifer revealed taxonomically and functionally diverse microbial community comprising novel uncultured bacterial lineages.</title>
        <authorList>
            <person name="Kadnikov V.V."/>
            <person name="Mardanov A.V."/>
            <person name="Beletsky A.V."/>
            <person name="Banks D."/>
            <person name="Pimenov N.V."/>
            <person name="Frank Y.A."/>
            <person name="Karnachuk O.V."/>
            <person name="Ravin N.V."/>
        </authorList>
    </citation>
    <scope>NUCLEOTIDE SEQUENCE [LARGE SCALE GENOMIC DNA]</scope>
    <source>
        <strain evidence="5">BY5</strain>
    </source>
</reference>
<evidence type="ECO:0000256" key="1">
    <source>
        <dbReference type="ARBA" id="ARBA00005656"/>
    </source>
</evidence>
<evidence type="ECO:0000256" key="2">
    <source>
        <dbReference type="ARBA" id="ARBA00022679"/>
    </source>
</evidence>
<dbReference type="InterPro" id="IPR050500">
    <property type="entry name" value="Phos_Acetyltrans/Butyryltrans"/>
</dbReference>
<feature type="domain" description="Phosphate acetyl/butaryl transferase" evidence="4">
    <location>
        <begin position="80"/>
        <end position="289"/>
    </location>
</feature>
<dbReference type="InterPro" id="IPR012147">
    <property type="entry name" value="P_Ac_Bu_trans"/>
</dbReference>
<dbReference type="PANTHER" id="PTHR43356">
    <property type="entry name" value="PHOSPHATE ACETYLTRANSFERASE"/>
    <property type="match status" value="1"/>
</dbReference>
<gene>
    <name evidence="5" type="ORF">OZSIB_0882</name>
</gene>
<comment type="similarity">
    <text evidence="1">Belongs to the phosphate acetyltransferase and butyryltransferase family.</text>
</comment>
<protein>
    <submittedName>
        <fullName evidence="5">Phosphate butyryltransferase</fullName>
    </submittedName>
</protein>
<evidence type="ECO:0000256" key="3">
    <source>
        <dbReference type="ARBA" id="ARBA00023315"/>
    </source>
</evidence>